<accession>A0ABS2ILY1</accession>
<dbReference type="Proteomes" id="UP000717995">
    <property type="component" value="Unassembled WGS sequence"/>
</dbReference>
<evidence type="ECO:0008006" key="4">
    <source>
        <dbReference type="Google" id="ProtNLM"/>
    </source>
</evidence>
<feature type="chain" id="PRO_5047329148" description="NarX-like N-terminal domain-containing protein" evidence="1">
    <location>
        <begin position="19"/>
        <end position="242"/>
    </location>
</feature>
<dbReference type="EMBL" id="JAFEUP010000006">
    <property type="protein sequence ID" value="MBM7063007.1"/>
    <property type="molecule type" value="Genomic_DNA"/>
</dbReference>
<evidence type="ECO:0000313" key="2">
    <source>
        <dbReference type="EMBL" id="MBM7063007.1"/>
    </source>
</evidence>
<comment type="caution">
    <text evidence="2">The sequence shown here is derived from an EMBL/GenBank/DDBJ whole genome shotgun (WGS) entry which is preliminary data.</text>
</comment>
<evidence type="ECO:0000313" key="3">
    <source>
        <dbReference type="Proteomes" id="UP000717995"/>
    </source>
</evidence>
<gene>
    <name evidence="2" type="ORF">JQX08_20000</name>
</gene>
<name>A0ABS2ILY1_9GAMM</name>
<reference evidence="2 3" key="1">
    <citation type="submission" date="2021-02" db="EMBL/GenBank/DDBJ databases">
        <authorList>
            <person name="Lee D.-H."/>
        </authorList>
    </citation>
    <scope>NUCLEOTIDE SEQUENCE [LARGE SCALE GENOMIC DNA]</scope>
    <source>
        <strain evidence="2 3">UL073</strain>
    </source>
</reference>
<dbReference type="RefSeq" id="WP_205350182.1">
    <property type="nucleotide sequence ID" value="NZ_JAFEUP010000006.1"/>
</dbReference>
<sequence length="242" mass="26315">MRKTLLLLCLLQPLLASGNTLDAQRLSEIGSRSKLLCASAMAYFDPREDEPDARGLTSVYHNLMALDTLVVQLGGSATMQRPLLSMRSLFETLEAMPRQDGAQFPALVRQLLEASAELQQTARVDASTVGGDALAQGLGAQSQALAALLLDYQLRGYPMPDPQPFALSSEQVRQFDAEVSQRFERLQAGYPQHAAALGKIDNTYRFVRTQLLQGNGHLSGGATFYLDRAISDLDDLAATVSE</sequence>
<protein>
    <recommendedName>
        <fullName evidence="4">NarX-like N-terminal domain-containing protein</fullName>
    </recommendedName>
</protein>
<feature type="signal peptide" evidence="1">
    <location>
        <begin position="1"/>
        <end position="18"/>
    </location>
</feature>
<keyword evidence="3" id="KW-1185">Reference proteome</keyword>
<proteinExistence type="predicted"/>
<organism evidence="2 3">
    <name type="scientific">Zestomonas insulae</name>
    <dbReference type="NCBI Taxonomy" id="2809017"/>
    <lineage>
        <taxon>Bacteria</taxon>
        <taxon>Pseudomonadati</taxon>
        <taxon>Pseudomonadota</taxon>
        <taxon>Gammaproteobacteria</taxon>
        <taxon>Pseudomonadales</taxon>
        <taxon>Pseudomonadaceae</taxon>
        <taxon>Zestomonas</taxon>
    </lineage>
</organism>
<keyword evidence="1" id="KW-0732">Signal</keyword>
<evidence type="ECO:0000256" key="1">
    <source>
        <dbReference type="SAM" id="SignalP"/>
    </source>
</evidence>